<comment type="caution">
    <text evidence="14">The sequence shown here is derived from an EMBL/GenBank/DDBJ whole genome shotgun (WGS) entry which is preliminary data.</text>
</comment>
<evidence type="ECO:0000256" key="10">
    <source>
        <dbReference type="ARBA" id="ARBA00023242"/>
    </source>
</evidence>
<dbReference type="PROSITE" id="PS00028">
    <property type="entry name" value="ZINC_FINGER_C2H2_1"/>
    <property type="match status" value="4"/>
</dbReference>
<keyword evidence="9" id="KW-0804">Transcription</keyword>
<feature type="compositionally biased region" description="Basic and acidic residues" evidence="12">
    <location>
        <begin position="139"/>
        <end position="152"/>
    </location>
</feature>
<keyword evidence="6" id="KW-0862">Zinc</keyword>
<evidence type="ECO:0000256" key="2">
    <source>
        <dbReference type="ARBA" id="ARBA00006991"/>
    </source>
</evidence>
<evidence type="ECO:0000256" key="4">
    <source>
        <dbReference type="ARBA" id="ARBA00022737"/>
    </source>
</evidence>
<dbReference type="AlphaFoldDB" id="A0AAW0MT27"/>
<dbReference type="PANTHER" id="PTHR47772:SF13">
    <property type="entry name" value="GASTRULA ZINC FINGER PROTEIN XLCGF49.1-LIKE-RELATED"/>
    <property type="match status" value="1"/>
</dbReference>
<feature type="domain" description="C2H2-type" evidence="13">
    <location>
        <begin position="66"/>
        <end position="93"/>
    </location>
</feature>
<organism evidence="14 15">
    <name type="scientific">Mugilogobius chulae</name>
    <name type="common">yellowstripe goby</name>
    <dbReference type="NCBI Taxonomy" id="88201"/>
    <lineage>
        <taxon>Eukaryota</taxon>
        <taxon>Metazoa</taxon>
        <taxon>Chordata</taxon>
        <taxon>Craniata</taxon>
        <taxon>Vertebrata</taxon>
        <taxon>Euteleostomi</taxon>
        <taxon>Actinopterygii</taxon>
        <taxon>Neopterygii</taxon>
        <taxon>Teleostei</taxon>
        <taxon>Neoteleostei</taxon>
        <taxon>Acanthomorphata</taxon>
        <taxon>Gobiaria</taxon>
        <taxon>Gobiiformes</taxon>
        <taxon>Gobioidei</taxon>
        <taxon>Gobiidae</taxon>
        <taxon>Gobionellinae</taxon>
        <taxon>Mugilogobius</taxon>
    </lineage>
</organism>
<dbReference type="SMART" id="SM00355">
    <property type="entry name" value="ZnF_C2H2"/>
    <property type="match status" value="4"/>
</dbReference>
<comment type="similarity">
    <text evidence="2">Belongs to the krueppel C2H2-type zinc-finger protein family.</text>
</comment>
<keyword evidence="10" id="KW-0539">Nucleus</keyword>
<keyword evidence="5 11" id="KW-0863">Zinc-finger</keyword>
<feature type="domain" description="C2H2-type" evidence="13">
    <location>
        <begin position="10"/>
        <end position="37"/>
    </location>
</feature>
<keyword evidence="15" id="KW-1185">Reference proteome</keyword>
<dbReference type="GO" id="GO:0008270">
    <property type="term" value="F:zinc ion binding"/>
    <property type="evidence" value="ECO:0007669"/>
    <property type="project" value="UniProtKB-KW"/>
</dbReference>
<dbReference type="FunFam" id="3.30.160.60:FF:001485">
    <property type="entry name" value="Krueppel-related zinc finger protein"/>
    <property type="match status" value="1"/>
</dbReference>
<evidence type="ECO:0000256" key="11">
    <source>
        <dbReference type="PROSITE-ProRule" id="PRU00042"/>
    </source>
</evidence>
<dbReference type="PROSITE" id="PS50157">
    <property type="entry name" value="ZINC_FINGER_C2H2_2"/>
    <property type="match status" value="4"/>
</dbReference>
<dbReference type="FunFam" id="3.30.160.60:FF:001480">
    <property type="entry name" value="Si:cabz01071911.3"/>
    <property type="match status" value="1"/>
</dbReference>
<dbReference type="Proteomes" id="UP001460270">
    <property type="component" value="Unassembled WGS sequence"/>
</dbReference>
<evidence type="ECO:0000256" key="1">
    <source>
        <dbReference type="ARBA" id="ARBA00004123"/>
    </source>
</evidence>
<keyword evidence="8" id="KW-0238">DNA-binding</keyword>
<dbReference type="Pfam" id="PF00096">
    <property type="entry name" value="zf-C2H2"/>
    <property type="match status" value="4"/>
</dbReference>
<evidence type="ECO:0000256" key="6">
    <source>
        <dbReference type="ARBA" id="ARBA00022833"/>
    </source>
</evidence>
<evidence type="ECO:0000256" key="9">
    <source>
        <dbReference type="ARBA" id="ARBA00023163"/>
    </source>
</evidence>
<evidence type="ECO:0000313" key="14">
    <source>
        <dbReference type="EMBL" id="KAK7884348.1"/>
    </source>
</evidence>
<dbReference type="EMBL" id="JBBPFD010000020">
    <property type="protein sequence ID" value="KAK7884348.1"/>
    <property type="molecule type" value="Genomic_DNA"/>
</dbReference>
<dbReference type="SUPFAM" id="SSF57667">
    <property type="entry name" value="beta-beta-alpha zinc fingers"/>
    <property type="match status" value="3"/>
</dbReference>
<gene>
    <name evidence="14" type="ORF">WMY93_027471</name>
</gene>
<evidence type="ECO:0000256" key="5">
    <source>
        <dbReference type="ARBA" id="ARBA00022771"/>
    </source>
</evidence>
<proteinExistence type="inferred from homology"/>
<accession>A0AAW0MT27</accession>
<dbReference type="InterPro" id="IPR013087">
    <property type="entry name" value="Znf_C2H2_type"/>
</dbReference>
<dbReference type="GO" id="GO:0003677">
    <property type="term" value="F:DNA binding"/>
    <property type="evidence" value="ECO:0007669"/>
    <property type="project" value="UniProtKB-KW"/>
</dbReference>
<name>A0AAW0MT27_9GOBI</name>
<reference evidence="15" key="1">
    <citation type="submission" date="2024-04" db="EMBL/GenBank/DDBJ databases">
        <title>Salinicola lusitanus LLJ914,a marine bacterium isolated from the Okinawa Trough.</title>
        <authorList>
            <person name="Li J."/>
        </authorList>
    </citation>
    <scope>NUCLEOTIDE SEQUENCE [LARGE SCALE GENOMIC DNA]</scope>
</reference>
<keyword evidence="7" id="KW-0805">Transcription regulation</keyword>
<dbReference type="Gene3D" id="3.30.160.60">
    <property type="entry name" value="Classic Zinc Finger"/>
    <property type="match status" value="4"/>
</dbReference>
<comment type="subcellular location">
    <subcellularLocation>
        <location evidence="1">Nucleus</location>
    </subcellularLocation>
</comment>
<evidence type="ECO:0000256" key="12">
    <source>
        <dbReference type="SAM" id="MobiDB-lite"/>
    </source>
</evidence>
<sequence>MRSHRGDKPYSCSICEKTFTRKSTLAVHIKAHAGVKPYCCSICEKGFVKKSSLTVHMRTHTGEKRYSCSTCEKGFSHSSCLKYHERTHTGEKPYSCPVFYLELSPQKSHEVSLGEKPFSCSVCDTHFISGSNLKRHMRSHTEEERAAQKEPVRVTSGSRFAENAREIIKQHVQS</sequence>
<evidence type="ECO:0000256" key="3">
    <source>
        <dbReference type="ARBA" id="ARBA00022723"/>
    </source>
</evidence>
<feature type="region of interest" description="Disordered" evidence="12">
    <location>
        <begin position="138"/>
        <end position="160"/>
    </location>
</feature>
<keyword evidence="3" id="KW-0479">Metal-binding</keyword>
<evidence type="ECO:0000259" key="13">
    <source>
        <dbReference type="PROSITE" id="PS50157"/>
    </source>
</evidence>
<evidence type="ECO:0000256" key="7">
    <source>
        <dbReference type="ARBA" id="ARBA00023015"/>
    </source>
</evidence>
<protein>
    <recommendedName>
        <fullName evidence="13">C2H2-type domain-containing protein</fullName>
    </recommendedName>
</protein>
<feature type="domain" description="C2H2-type" evidence="13">
    <location>
        <begin position="118"/>
        <end position="145"/>
    </location>
</feature>
<evidence type="ECO:0000313" key="15">
    <source>
        <dbReference type="Proteomes" id="UP001460270"/>
    </source>
</evidence>
<dbReference type="PANTHER" id="PTHR47772">
    <property type="entry name" value="ZINC FINGER PROTEIN 200"/>
    <property type="match status" value="1"/>
</dbReference>
<dbReference type="InterPro" id="IPR036236">
    <property type="entry name" value="Znf_C2H2_sf"/>
</dbReference>
<dbReference type="InterPro" id="IPR050636">
    <property type="entry name" value="C2H2-ZF_domain-containing"/>
</dbReference>
<evidence type="ECO:0000256" key="8">
    <source>
        <dbReference type="ARBA" id="ARBA00023125"/>
    </source>
</evidence>
<keyword evidence="4" id="KW-0677">Repeat</keyword>
<dbReference type="FunFam" id="3.30.160.60:FF:002343">
    <property type="entry name" value="Zinc finger protein 33A"/>
    <property type="match status" value="1"/>
</dbReference>
<feature type="domain" description="C2H2-type" evidence="13">
    <location>
        <begin position="38"/>
        <end position="65"/>
    </location>
</feature>
<dbReference type="GO" id="GO:0005634">
    <property type="term" value="C:nucleus"/>
    <property type="evidence" value="ECO:0007669"/>
    <property type="project" value="UniProtKB-SubCell"/>
</dbReference>
<dbReference type="FunFam" id="3.30.160.60:FF:001963">
    <property type="entry name" value="Replication initiator 1"/>
    <property type="match status" value="1"/>
</dbReference>